<name>A0A481YNI4_9VIRU</name>
<gene>
    <name evidence="1" type="ORF">LCDPAC02_00300</name>
</gene>
<reference evidence="1" key="1">
    <citation type="journal article" date="2019" name="MBio">
        <title>Virus Genomes from Deep Sea Sediments Expand the Ocean Megavirome and Support Independent Origins of Viral Gigantism.</title>
        <authorList>
            <person name="Backstrom D."/>
            <person name="Yutin N."/>
            <person name="Jorgensen S.L."/>
            <person name="Dharamshi J."/>
            <person name="Homa F."/>
            <person name="Zaremba-Niedwiedzka K."/>
            <person name="Spang A."/>
            <person name="Wolf Y.I."/>
            <person name="Koonin E.V."/>
            <person name="Ettema T.J."/>
        </authorList>
    </citation>
    <scope>NUCLEOTIDE SEQUENCE</scope>
</reference>
<organism evidence="1">
    <name type="scientific">Pithovirus LCDPAC02</name>
    <dbReference type="NCBI Taxonomy" id="2506601"/>
    <lineage>
        <taxon>Viruses</taxon>
        <taxon>Pithoviruses</taxon>
    </lineage>
</organism>
<sequence>MYLLLKNILKNILKKSKMEFKIIIKYNNIEETFSFSKKELFICEYFEAVYNQGNLF</sequence>
<protein>
    <submittedName>
        <fullName evidence="1">Uncharacterized protein</fullName>
    </submittedName>
</protein>
<dbReference type="EMBL" id="MK500299">
    <property type="protein sequence ID" value="QBK84831.1"/>
    <property type="molecule type" value="Genomic_DNA"/>
</dbReference>
<evidence type="ECO:0000313" key="1">
    <source>
        <dbReference type="EMBL" id="QBK84831.1"/>
    </source>
</evidence>
<proteinExistence type="predicted"/>
<accession>A0A481YNI4</accession>